<keyword evidence="2" id="KW-1185">Reference proteome</keyword>
<comment type="caution">
    <text evidence="1">The sequence shown here is derived from an EMBL/GenBank/DDBJ whole genome shotgun (WGS) entry which is preliminary data.</text>
</comment>
<dbReference type="OrthoDB" id="10371743at2759"/>
<protein>
    <submittedName>
        <fullName evidence="1">Uncharacterized protein</fullName>
    </submittedName>
</protein>
<evidence type="ECO:0000313" key="1">
    <source>
        <dbReference type="EMBL" id="EWM20501.1"/>
    </source>
</evidence>
<name>W7TJK5_9STRA</name>
<evidence type="ECO:0000313" key="2">
    <source>
        <dbReference type="Proteomes" id="UP000019335"/>
    </source>
</evidence>
<accession>W7TJK5</accession>
<proteinExistence type="predicted"/>
<dbReference type="EMBL" id="AZIL01003025">
    <property type="protein sequence ID" value="EWM20501.1"/>
    <property type="molecule type" value="Genomic_DNA"/>
</dbReference>
<gene>
    <name evidence="1" type="ORF">Naga_101066g2</name>
</gene>
<sequence length="99" mass="11435">MQICHLFEPMHLGTRSLVKEIMLGRRKKDKGNEVLEHELSLLAASNPEKLLESERVIREAELNMILNLLVSPSQGSDHPTKMAFLFKRHRAIEGRKVRH</sequence>
<dbReference type="Proteomes" id="UP000019335">
    <property type="component" value="Unassembled WGS sequence"/>
</dbReference>
<organism evidence="1 2">
    <name type="scientific">Nannochloropsis gaditana</name>
    <dbReference type="NCBI Taxonomy" id="72520"/>
    <lineage>
        <taxon>Eukaryota</taxon>
        <taxon>Sar</taxon>
        <taxon>Stramenopiles</taxon>
        <taxon>Ochrophyta</taxon>
        <taxon>Eustigmatophyceae</taxon>
        <taxon>Eustigmatales</taxon>
        <taxon>Monodopsidaceae</taxon>
        <taxon>Nannochloropsis</taxon>
    </lineage>
</organism>
<reference evidence="1 2" key="1">
    <citation type="journal article" date="2014" name="Mol. Plant">
        <title>Chromosome Scale Genome Assembly and Transcriptome Profiling of Nannochloropsis gaditana in Nitrogen Depletion.</title>
        <authorList>
            <person name="Corteggiani Carpinelli E."/>
            <person name="Telatin A."/>
            <person name="Vitulo N."/>
            <person name="Forcato C."/>
            <person name="D'Angelo M."/>
            <person name="Schiavon R."/>
            <person name="Vezzi A."/>
            <person name="Giacometti G.M."/>
            <person name="Morosinotto T."/>
            <person name="Valle G."/>
        </authorList>
    </citation>
    <scope>NUCLEOTIDE SEQUENCE [LARGE SCALE GENOMIC DNA]</scope>
    <source>
        <strain evidence="1 2">B-31</strain>
    </source>
</reference>
<dbReference type="AlphaFoldDB" id="W7TJK5"/>